<protein>
    <recommendedName>
        <fullName evidence="3">LysM domain-containing protein</fullName>
    </recommendedName>
</protein>
<dbReference type="InterPro" id="IPR036779">
    <property type="entry name" value="LysM_dom_sf"/>
</dbReference>
<evidence type="ECO:0000256" key="2">
    <source>
        <dbReference type="SAM" id="MobiDB-lite"/>
    </source>
</evidence>
<dbReference type="PANTHER" id="PTHR21666">
    <property type="entry name" value="PEPTIDASE-RELATED"/>
    <property type="match status" value="1"/>
</dbReference>
<dbReference type="Proteomes" id="UP001500359">
    <property type="component" value="Unassembled WGS sequence"/>
</dbReference>
<dbReference type="PROSITE" id="PS51782">
    <property type="entry name" value="LYSM"/>
    <property type="match status" value="1"/>
</dbReference>
<evidence type="ECO:0000259" key="3">
    <source>
        <dbReference type="PROSITE" id="PS51782"/>
    </source>
</evidence>
<comment type="similarity">
    <text evidence="1">Belongs to the E.coli NlpD/Haemophilus LppB family.</text>
</comment>
<dbReference type="CDD" id="cd00118">
    <property type="entry name" value="LysM"/>
    <property type="match status" value="1"/>
</dbReference>
<evidence type="ECO:0000313" key="4">
    <source>
        <dbReference type="EMBL" id="GAA0854304.1"/>
    </source>
</evidence>
<dbReference type="Gene3D" id="3.10.350.10">
    <property type="entry name" value="LysM domain"/>
    <property type="match status" value="1"/>
</dbReference>
<feature type="compositionally biased region" description="Basic and acidic residues" evidence="2">
    <location>
        <begin position="82"/>
        <end position="92"/>
    </location>
</feature>
<dbReference type="Pfam" id="PF01476">
    <property type="entry name" value="LysM"/>
    <property type="match status" value="1"/>
</dbReference>
<reference evidence="4 5" key="1">
    <citation type="journal article" date="2019" name="Int. J. Syst. Evol. Microbiol.">
        <title>The Global Catalogue of Microorganisms (GCM) 10K type strain sequencing project: providing services to taxonomists for standard genome sequencing and annotation.</title>
        <authorList>
            <consortium name="The Broad Institute Genomics Platform"/>
            <consortium name="The Broad Institute Genome Sequencing Center for Infectious Disease"/>
            <person name="Wu L."/>
            <person name="Ma J."/>
        </authorList>
    </citation>
    <scope>NUCLEOTIDE SEQUENCE [LARGE SCALE GENOMIC DNA]</scope>
    <source>
        <strain evidence="4 5">JCM 15896</strain>
    </source>
</reference>
<accession>A0ABN1LEW7</accession>
<evidence type="ECO:0000313" key="5">
    <source>
        <dbReference type="Proteomes" id="UP001500359"/>
    </source>
</evidence>
<keyword evidence="5" id="KW-1185">Reference proteome</keyword>
<dbReference type="PANTHER" id="PTHR21666:SF263">
    <property type="entry name" value="MUREIN HYDROLASE ACTIVATOR NLPD"/>
    <property type="match status" value="1"/>
</dbReference>
<gene>
    <name evidence="4" type="ORF">GCM10009114_09530</name>
</gene>
<dbReference type="InterPro" id="IPR016047">
    <property type="entry name" value="M23ase_b-sheet_dom"/>
</dbReference>
<dbReference type="Gene3D" id="2.70.70.10">
    <property type="entry name" value="Glucose Permease (Domain IIA)"/>
    <property type="match status" value="1"/>
</dbReference>
<dbReference type="SMART" id="SM00257">
    <property type="entry name" value="LysM"/>
    <property type="match status" value="1"/>
</dbReference>
<organism evidence="4 5">
    <name type="scientific">Aliiglaciecola litoralis</name>
    <dbReference type="NCBI Taxonomy" id="582857"/>
    <lineage>
        <taxon>Bacteria</taxon>
        <taxon>Pseudomonadati</taxon>
        <taxon>Pseudomonadota</taxon>
        <taxon>Gammaproteobacteria</taxon>
        <taxon>Alteromonadales</taxon>
        <taxon>Alteromonadaceae</taxon>
        <taxon>Aliiglaciecola</taxon>
    </lineage>
</organism>
<dbReference type="InterPro" id="IPR018392">
    <property type="entry name" value="LysM"/>
</dbReference>
<proteinExistence type="inferred from homology"/>
<dbReference type="Pfam" id="PF01551">
    <property type="entry name" value="Peptidase_M23"/>
    <property type="match status" value="1"/>
</dbReference>
<dbReference type="InterPro" id="IPR011055">
    <property type="entry name" value="Dup_hybrid_motif"/>
</dbReference>
<dbReference type="EMBL" id="BAAAFD010000002">
    <property type="protein sequence ID" value="GAA0854304.1"/>
    <property type="molecule type" value="Genomic_DNA"/>
</dbReference>
<feature type="region of interest" description="Disordered" evidence="2">
    <location>
        <begin position="75"/>
        <end position="115"/>
    </location>
</feature>
<sequence length="257" mass="28757">MSACSSRSTPAPVVSLYQGKDYRDFEKEGFQGTRYTVQKGDTLYSIAWYSGNDYRDIASINNLKEPFSIYPGQELQLQRQEQPAESRVKDSPGRTSKTKPNRTVDRPSKQAYGESNKVVNKPNKRTETIEFPKRISKWVWPATGKLISTFSLSEQGNKGIEISGSLGNNVLAAADGKVVYTGNALRGYGQLIIIKHSDSFLSAYAHNNAVFVNEQQWIKAGQKIASMGSTGTDQVKLRFEVRYRGKSVDPLKYLPRK</sequence>
<name>A0ABN1LEW7_9ALTE</name>
<dbReference type="CDD" id="cd12797">
    <property type="entry name" value="M23_peptidase"/>
    <property type="match status" value="1"/>
</dbReference>
<evidence type="ECO:0000256" key="1">
    <source>
        <dbReference type="ARBA" id="ARBA00038420"/>
    </source>
</evidence>
<dbReference type="InterPro" id="IPR050570">
    <property type="entry name" value="Cell_wall_metabolism_enzyme"/>
</dbReference>
<comment type="caution">
    <text evidence="4">The sequence shown here is derived from an EMBL/GenBank/DDBJ whole genome shotgun (WGS) entry which is preliminary data.</text>
</comment>
<feature type="domain" description="LysM" evidence="3">
    <location>
        <begin position="33"/>
        <end position="77"/>
    </location>
</feature>
<dbReference type="SUPFAM" id="SSF51261">
    <property type="entry name" value="Duplicated hybrid motif"/>
    <property type="match status" value="1"/>
</dbReference>